<dbReference type="AlphaFoldDB" id="A0A4R5A0C0"/>
<keyword evidence="2" id="KW-1185">Reference proteome</keyword>
<proteinExistence type="predicted"/>
<reference evidence="1 2" key="1">
    <citation type="submission" date="2019-03" db="EMBL/GenBank/DDBJ databases">
        <title>Draft genome sequences of novel Actinobacteria.</title>
        <authorList>
            <person name="Sahin N."/>
            <person name="Ay H."/>
            <person name="Saygin H."/>
        </authorList>
    </citation>
    <scope>NUCLEOTIDE SEQUENCE [LARGE SCALE GENOMIC DNA]</scope>
    <source>
        <strain evidence="1 2">JCM 13523</strain>
    </source>
</reference>
<comment type="caution">
    <text evidence="1">The sequence shown here is derived from an EMBL/GenBank/DDBJ whole genome shotgun (WGS) entry which is preliminary data.</text>
</comment>
<name>A0A4R5A0C0_9ACTN</name>
<dbReference type="EMBL" id="SMKX01000004">
    <property type="protein sequence ID" value="TDD62922.1"/>
    <property type="molecule type" value="Genomic_DNA"/>
</dbReference>
<protein>
    <submittedName>
        <fullName evidence="1">Uncharacterized protein</fullName>
    </submittedName>
</protein>
<organism evidence="1 2">
    <name type="scientific">Kribbella antibiotica</name>
    <dbReference type="NCBI Taxonomy" id="190195"/>
    <lineage>
        <taxon>Bacteria</taxon>
        <taxon>Bacillati</taxon>
        <taxon>Actinomycetota</taxon>
        <taxon>Actinomycetes</taxon>
        <taxon>Propionibacteriales</taxon>
        <taxon>Kribbellaceae</taxon>
        <taxon>Kribbella</taxon>
    </lineage>
</organism>
<sequence length="246" mass="26062">MGTLVTDFTAGLSANQEYHQPESGELAATATGFSAALNHRKTAEFTNLGFTVLDGVDSVTGRAYTMVVNEQAWGMYVIDRSAPLSVAVEVPHPVSDLRTELVGIDLFRHEPGAVLLVAGAHRRAADVAHEPTSVFHAIATVLAQRGLAQVQLHGFDDRNLPATDIVLSSGAALVGDLARRTADRLSAGGFAVCLAWTERCDRLAGTTNAQGEMAAAAGTVFLHVEMSRTVRDSPARRTDIVRALSS</sequence>
<dbReference type="OrthoDB" id="5493436at2"/>
<accession>A0A4R5A0C0</accession>
<evidence type="ECO:0000313" key="1">
    <source>
        <dbReference type="EMBL" id="TDD62922.1"/>
    </source>
</evidence>
<evidence type="ECO:0000313" key="2">
    <source>
        <dbReference type="Proteomes" id="UP000295124"/>
    </source>
</evidence>
<gene>
    <name evidence="1" type="ORF">E1263_02220</name>
</gene>
<dbReference type="Proteomes" id="UP000295124">
    <property type="component" value="Unassembled WGS sequence"/>
</dbReference>